<dbReference type="RefSeq" id="WP_042227637.1">
    <property type="nucleotide sequence ID" value="NZ_CP026520.1"/>
</dbReference>
<dbReference type="GeneID" id="95376072"/>
<sequence length="83" mass="9629">MDDNIIRFPVGFYQRKKNELGAKALICEVSPRWMEIVNTSHEKDFIANVMTLGADKKEKKLCELVLLKEDIYKLAELLKTDKT</sequence>
<dbReference type="Proteomes" id="UP000288943">
    <property type="component" value="Chromosome"/>
</dbReference>
<dbReference type="Proteomes" id="UP001527202">
    <property type="component" value="Unassembled WGS sequence"/>
</dbReference>
<dbReference type="KEGG" id="pchi:PC41400_14745"/>
<reference evidence="2 3" key="1">
    <citation type="submission" date="2018-01" db="EMBL/GenBank/DDBJ databases">
        <title>The whole genome sequencing and assembly of Paenibacillus chitinolyticus KCCM 41400 strain.</title>
        <authorList>
            <person name="Kim J.-Y."/>
            <person name="Park M.-K."/>
            <person name="Lee Y.-J."/>
            <person name="Yi H."/>
            <person name="Bahn Y.-S."/>
            <person name="Kim J.F."/>
            <person name="Lee D.-W."/>
        </authorList>
    </citation>
    <scope>NUCLEOTIDE SEQUENCE [LARGE SCALE GENOMIC DNA]</scope>
    <source>
        <strain evidence="2 3">KCCM 41400</strain>
    </source>
</reference>
<protein>
    <submittedName>
        <fullName evidence="2">Uncharacterized protein</fullName>
    </submittedName>
</protein>
<evidence type="ECO:0000313" key="3">
    <source>
        <dbReference type="Proteomes" id="UP000288943"/>
    </source>
</evidence>
<evidence type="ECO:0000313" key="2">
    <source>
        <dbReference type="EMBL" id="QAV18867.1"/>
    </source>
</evidence>
<evidence type="ECO:0000313" key="4">
    <source>
        <dbReference type="Proteomes" id="UP001527202"/>
    </source>
</evidence>
<gene>
    <name evidence="1" type="ORF">M5X16_28165</name>
    <name evidence="2" type="ORF">PC41400_14745</name>
</gene>
<proteinExistence type="predicted"/>
<dbReference type="EMBL" id="JAMDMJ010000053">
    <property type="protein sequence ID" value="MCY9599624.1"/>
    <property type="molecule type" value="Genomic_DNA"/>
</dbReference>
<reference evidence="1 4" key="2">
    <citation type="submission" date="2022-05" db="EMBL/GenBank/DDBJ databases">
        <title>Genome Sequencing of Bee-Associated Microbes.</title>
        <authorList>
            <person name="Dunlap C."/>
        </authorList>
    </citation>
    <scope>NUCLEOTIDE SEQUENCE [LARGE SCALE GENOMIC DNA]</scope>
    <source>
        <strain evidence="1 4">NRRL B-23120</strain>
    </source>
</reference>
<accession>A0A410WX64</accession>
<dbReference type="AlphaFoldDB" id="A0A410WX64"/>
<keyword evidence="4" id="KW-1185">Reference proteome</keyword>
<name>A0A410WX64_9BACL</name>
<dbReference type="EMBL" id="CP026520">
    <property type="protein sequence ID" value="QAV18867.1"/>
    <property type="molecule type" value="Genomic_DNA"/>
</dbReference>
<organism evidence="2 3">
    <name type="scientific">Paenibacillus chitinolyticus</name>
    <dbReference type="NCBI Taxonomy" id="79263"/>
    <lineage>
        <taxon>Bacteria</taxon>
        <taxon>Bacillati</taxon>
        <taxon>Bacillota</taxon>
        <taxon>Bacilli</taxon>
        <taxon>Bacillales</taxon>
        <taxon>Paenibacillaceae</taxon>
        <taxon>Paenibacillus</taxon>
    </lineage>
</organism>
<evidence type="ECO:0000313" key="1">
    <source>
        <dbReference type="EMBL" id="MCY9599624.1"/>
    </source>
</evidence>